<dbReference type="PANTHER" id="PTHR46796">
    <property type="entry name" value="HTH-TYPE TRANSCRIPTIONAL ACTIVATOR RHAS-RELATED"/>
    <property type="match status" value="1"/>
</dbReference>
<dbReference type="SMART" id="SM00342">
    <property type="entry name" value="HTH_ARAC"/>
    <property type="match status" value="1"/>
</dbReference>
<sequence length="274" mass="29779">MRYERFPPSPGLADYVEHFWLIEADLGERRHEEILVPNGRPTLLLSLGDEGWRKDPHTGGEEPNCSGLTGIATGPVLIGQTGQVHLVAAQLSPFGPAALGLPCAIDRHMALDTLPDGAPLLAGIRAAGISRAAVERLDTMLLARLNPIPVGIVEILRRAYALLGEKPADARSWADRTGVSEDRLYRLFKVHIGISPKTALMIARYQALVGSVLGEERGGGLAQLALLEGYYDQAHANRDFRRFTGVSPRQFRQTLNGIARMMHDGPDLSKKADG</sequence>
<protein>
    <recommendedName>
        <fullName evidence="4">HTH araC/xylS-type domain-containing protein</fullName>
    </recommendedName>
</protein>
<dbReference type="SUPFAM" id="SSF46689">
    <property type="entry name" value="Homeodomain-like"/>
    <property type="match status" value="1"/>
</dbReference>
<feature type="domain" description="HTH araC/xylS-type" evidence="4">
    <location>
        <begin position="174"/>
        <end position="254"/>
    </location>
</feature>
<evidence type="ECO:0000256" key="3">
    <source>
        <dbReference type="ARBA" id="ARBA00023163"/>
    </source>
</evidence>
<dbReference type="RefSeq" id="WP_067452982.1">
    <property type="nucleotide sequence ID" value="NZ_LVVY01000067.1"/>
</dbReference>
<proteinExistence type="predicted"/>
<dbReference type="InterPro" id="IPR018060">
    <property type="entry name" value="HTH_AraC"/>
</dbReference>
<accession>A0A178I3H7</accession>
<gene>
    <name evidence="5" type="ORF">A3840_05300</name>
</gene>
<dbReference type="EMBL" id="LVVY01000067">
    <property type="protein sequence ID" value="OAM78745.1"/>
    <property type="molecule type" value="Genomic_DNA"/>
</dbReference>
<dbReference type="Proteomes" id="UP000078389">
    <property type="component" value="Unassembled WGS sequence"/>
</dbReference>
<dbReference type="OrthoDB" id="9815799at2"/>
<name>A0A178I3H7_9HYPH</name>
<keyword evidence="1" id="KW-0805">Transcription regulation</keyword>
<reference evidence="5 6" key="1">
    <citation type="submission" date="2016-03" db="EMBL/GenBank/DDBJ databases">
        <title>Genome sequencing of Devosia sp. S37.</title>
        <authorList>
            <person name="Mohd Nor M."/>
        </authorList>
    </citation>
    <scope>NUCLEOTIDE SEQUENCE [LARGE SCALE GENOMIC DNA]</scope>
    <source>
        <strain evidence="5 6">S37</strain>
    </source>
</reference>
<dbReference type="InterPro" id="IPR009057">
    <property type="entry name" value="Homeodomain-like_sf"/>
</dbReference>
<dbReference type="Gene3D" id="1.10.10.60">
    <property type="entry name" value="Homeodomain-like"/>
    <property type="match status" value="1"/>
</dbReference>
<dbReference type="STRING" id="1770058.A3840_05300"/>
<keyword evidence="6" id="KW-1185">Reference proteome</keyword>
<evidence type="ECO:0000313" key="6">
    <source>
        <dbReference type="Proteomes" id="UP000078389"/>
    </source>
</evidence>
<dbReference type="GO" id="GO:0043565">
    <property type="term" value="F:sequence-specific DNA binding"/>
    <property type="evidence" value="ECO:0007669"/>
    <property type="project" value="InterPro"/>
</dbReference>
<evidence type="ECO:0000256" key="1">
    <source>
        <dbReference type="ARBA" id="ARBA00023015"/>
    </source>
</evidence>
<keyword evidence="2" id="KW-0238">DNA-binding</keyword>
<dbReference type="Pfam" id="PF12833">
    <property type="entry name" value="HTH_18"/>
    <property type="match status" value="1"/>
</dbReference>
<comment type="caution">
    <text evidence="5">The sequence shown here is derived from an EMBL/GenBank/DDBJ whole genome shotgun (WGS) entry which is preliminary data.</text>
</comment>
<dbReference type="PROSITE" id="PS01124">
    <property type="entry name" value="HTH_ARAC_FAMILY_2"/>
    <property type="match status" value="1"/>
</dbReference>
<dbReference type="InterPro" id="IPR050204">
    <property type="entry name" value="AraC_XylS_family_regulators"/>
</dbReference>
<dbReference type="InterPro" id="IPR046532">
    <property type="entry name" value="DUF6597"/>
</dbReference>
<keyword evidence="3" id="KW-0804">Transcription</keyword>
<evidence type="ECO:0000259" key="4">
    <source>
        <dbReference type="PROSITE" id="PS01124"/>
    </source>
</evidence>
<dbReference type="Pfam" id="PF20240">
    <property type="entry name" value="DUF6597"/>
    <property type="match status" value="1"/>
</dbReference>
<evidence type="ECO:0000313" key="5">
    <source>
        <dbReference type="EMBL" id="OAM78745.1"/>
    </source>
</evidence>
<dbReference type="GO" id="GO:0003700">
    <property type="term" value="F:DNA-binding transcription factor activity"/>
    <property type="evidence" value="ECO:0007669"/>
    <property type="project" value="InterPro"/>
</dbReference>
<evidence type="ECO:0000256" key="2">
    <source>
        <dbReference type="ARBA" id="ARBA00023125"/>
    </source>
</evidence>
<organism evidence="5 6">
    <name type="scientific">Devosia elaeis</name>
    <dbReference type="NCBI Taxonomy" id="1770058"/>
    <lineage>
        <taxon>Bacteria</taxon>
        <taxon>Pseudomonadati</taxon>
        <taxon>Pseudomonadota</taxon>
        <taxon>Alphaproteobacteria</taxon>
        <taxon>Hyphomicrobiales</taxon>
        <taxon>Devosiaceae</taxon>
        <taxon>Devosia</taxon>
    </lineage>
</organism>
<dbReference type="AlphaFoldDB" id="A0A178I3H7"/>